<feature type="domain" description="MmeI-like DNA-methyltransferase" evidence="9">
    <location>
        <begin position="343"/>
        <end position="606"/>
    </location>
</feature>
<evidence type="ECO:0000313" key="11">
    <source>
        <dbReference type="Proteomes" id="UP000580797"/>
    </source>
</evidence>
<dbReference type="InterPro" id="IPR050953">
    <property type="entry name" value="N4_N6_ade-DNA_methylase"/>
</dbReference>
<evidence type="ECO:0000259" key="8">
    <source>
        <dbReference type="Pfam" id="PF20467"/>
    </source>
</evidence>
<feature type="domain" description="MmeI-like target recognition" evidence="7">
    <location>
        <begin position="629"/>
        <end position="836"/>
    </location>
</feature>
<evidence type="ECO:0000259" key="7">
    <source>
        <dbReference type="Pfam" id="PF20466"/>
    </source>
</evidence>
<dbReference type="InterPro" id="IPR046817">
    <property type="entry name" value="MmeI_N"/>
</dbReference>
<dbReference type="InterPro" id="IPR046818">
    <property type="entry name" value="MmeI_C"/>
</dbReference>
<comment type="caution">
    <text evidence="10">The sequence shown here is derived from an EMBL/GenBank/DDBJ whole genome shotgun (WGS) entry which is preliminary data.</text>
</comment>
<dbReference type="InterPro" id="IPR046819">
    <property type="entry name" value="MmeI_hel"/>
</dbReference>
<dbReference type="RefSeq" id="WP_260170502.1">
    <property type="nucleotide sequence ID" value="NZ_BAAARH010000001.1"/>
</dbReference>
<dbReference type="Proteomes" id="UP000580797">
    <property type="component" value="Unassembled WGS sequence"/>
</dbReference>
<comment type="catalytic activity">
    <reaction evidence="4">
        <text>a 2'-deoxyadenosine in DNA + S-adenosyl-L-methionine = an N(6)-methyl-2'-deoxyadenosine in DNA + S-adenosyl-L-homocysteine + H(+)</text>
        <dbReference type="Rhea" id="RHEA:15197"/>
        <dbReference type="Rhea" id="RHEA-COMP:12418"/>
        <dbReference type="Rhea" id="RHEA-COMP:12419"/>
        <dbReference type="ChEBI" id="CHEBI:15378"/>
        <dbReference type="ChEBI" id="CHEBI:57856"/>
        <dbReference type="ChEBI" id="CHEBI:59789"/>
        <dbReference type="ChEBI" id="CHEBI:90615"/>
        <dbReference type="ChEBI" id="CHEBI:90616"/>
        <dbReference type="EC" id="2.1.1.72"/>
    </reaction>
</comment>
<dbReference type="Pfam" id="PF20464">
    <property type="entry name" value="MmeI_N"/>
    <property type="match status" value="1"/>
</dbReference>
<evidence type="ECO:0000256" key="4">
    <source>
        <dbReference type="ARBA" id="ARBA00047942"/>
    </source>
</evidence>
<dbReference type="Pfam" id="PF20473">
    <property type="entry name" value="MmeI_Mtase"/>
    <property type="match status" value="1"/>
</dbReference>
<dbReference type="InterPro" id="IPR046816">
    <property type="entry name" value="MmeI_Mtase"/>
</dbReference>
<dbReference type="SUPFAM" id="SSF53335">
    <property type="entry name" value="S-adenosyl-L-methionine-dependent methyltransferases"/>
    <property type="match status" value="1"/>
</dbReference>
<evidence type="ECO:0000256" key="1">
    <source>
        <dbReference type="ARBA" id="ARBA00011900"/>
    </source>
</evidence>
<dbReference type="GO" id="GO:0003676">
    <property type="term" value="F:nucleic acid binding"/>
    <property type="evidence" value="ECO:0007669"/>
    <property type="project" value="InterPro"/>
</dbReference>
<dbReference type="EMBL" id="JACHDR010000001">
    <property type="protein sequence ID" value="MBB5512602.1"/>
    <property type="molecule type" value="Genomic_DNA"/>
</dbReference>
<proteinExistence type="predicted"/>
<dbReference type="InterPro" id="IPR029063">
    <property type="entry name" value="SAM-dependent_MTases_sf"/>
</dbReference>
<dbReference type="Gene3D" id="3.40.50.150">
    <property type="entry name" value="Vaccinia Virus protein VP39"/>
    <property type="match status" value="1"/>
</dbReference>
<reference evidence="10 11" key="1">
    <citation type="submission" date="2020-08" db="EMBL/GenBank/DDBJ databases">
        <title>Sequencing the genomes of 1000 actinobacteria strains.</title>
        <authorList>
            <person name="Klenk H.-P."/>
        </authorList>
    </citation>
    <scope>NUCLEOTIDE SEQUENCE [LARGE SCALE GENOMIC DNA]</scope>
    <source>
        <strain evidence="10 11">DSM 105783</strain>
    </source>
</reference>
<evidence type="ECO:0000313" key="10">
    <source>
        <dbReference type="EMBL" id="MBB5512602.1"/>
    </source>
</evidence>
<feature type="domain" description="MmeI-like N-terminal" evidence="5">
    <location>
        <begin position="13"/>
        <end position="182"/>
    </location>
</feature>
<evidence type="ECO:0000259" key="5">
    <source>
        <dbReference type="Pfam" id="PF20464"/>
    </source>
</evidence>
<dbReference type="EC" id="2.1.1.72" evidence="1"/>
<dbReference type="AlphaFoldDB" id="A0A7W8WZU3"/>
<keyword evidence="3" id="KW-0808">Transferase</keyword>
<accession>A0A7W8WZU3</accession>
<dbReference type="PANTHER" id="PTHR33841:SF1">
    <property type="entry name" value="DNA METHYLTRANSFERASE A"/>
    <property type="match status" value="1"/>
</dbReference>
<gene>
    <name evidence="10" type="ORF">HD598_001289</name>
</gene>
<evidence type="ECO:0000259" key="9">
    <source>
        <dbReference type="Pfam" id="PF20473"/>
    </source>
</evidence>
<feature type="domain" description="MmeI-like helicase spacer" evidence="6">
    <location>
        <begin position="189"/>
        <end position="267"/>
    </location>
</feature>
<feature type="domain" description="MmeI-like C-terminal" evidence="8">
    <location>
        <begin position="842"/>
        <end position="914"/>
    </location>
</feature>
<sequence length="916" mass="103117">MAKPLVFSDIRNRAGSFVAQWRDAEGYERGEAQSFVRDLLGVFGITNSTAAVYEKRAQRASTGQGGYIDALISGTALIEMKSTGRDLVAAEAQALDYIESLTVNERPDYVITSDFKKFRLLSLVVEPGEEDTIEFPLEALPDHVEDLMFLAGYRQAKFGSKEQEQASIKAANLMARLYEHLESTGYDDHQASVFLIRTLFCLYADDAGLWERDLFSRYLEERTSEDGSDLGSQLTTLYQALNKPEDKRYAQNDDLIQAFPYVNGSVFGEPTDIPYFDRGARELLIQAAYFNWSSISPAIFGSLFQAVKDKKARRELGEHYTTETNILKLIRPLFLDELEERFTKAYAKKNELEKLLQHLGTLNFLDPACGCGNFLIIAYRELRALELRIHNRLQELDPARTQLSLMAESLVHVKLSQFHGIEIEEWPATIARTAMFLVEHQANQAVNLTLGYAVPMLPLEDSAQITVGNALRTDWSELVPASESTYILGNPPFIGHQAKAQSQRDDLKVVWGDLHDGTLDYVTAWFKKSSDFFQGIPGGRFAFVSTNSIAQGQGVLPLFKPLFDAGWRIRFAHQTFAWASEAPGAAAVHCVITGYDKNEKTEPVLYSYTHIKGQPQERTAKSINAYLIDGPNVLIGRKTKPVSDQIPTVHFGTMPADGGNLVVEFDDYSEIASDPIAAKYLRPFKQSRELVRGLSRWCLWMADSDFDPADINKSSILKERVDKCRVWRTEQPTGGDAYKLRHTPHLFRGNQNRPLSPYVAIPRVVSETRRFYTVQLLPETVIAGDALFTAMDPDGFLFSVISSSSFMTWQRAVGGFLKSDIRFSNTVVWNNLPLPEVDSHLREQIIEAGRDVRAARDLYPERSLADHYNPLAMSPELLKAHAALDRVVDKAFGAKRALQTNEQRLALLFERYIEMG</sequence>
<dbReference type="InterPro" id="IPR046820">
    <property type="entry name" value="MmeI_TRD"/>
</dbReference>
<evidence type="ECO:0000256" key="2">
    <source>
        <dbReference type="ARBA" id="ARBA00022603"/>
    </source>
</evidence>
<dbReference type="PROSITE" id="PS00092">
    <property type="entry name" value="N6_MTASE"/>
    <property type="match status" value="1"/>
</dbReference>
<dbReference type="GO" id="GO:0032259">
    <property type="term" value="P:methylation"/>
    <property type="evidence" value="ECO:0007669"/>
    <property type="project" value="UniProtKB-KW"/>
</dbReference>
<dbReference type="Pfam" id="PF20467">
    <property type="entry name" value="MmeI_C"/>
    <property type="match status" value="1"/>
</dbReference>
<dbReference type="InterPro" id="IPR002052">
    <property type="entry name" value="DNA_methylase_N6_adenine_CS"/>
</dbReference>
<name>A0A7W8WZU3_9MICC</name>
<dbReference type="Pfam" id="PF20465">
    <property type="entry name" value="MmeI_hel"/>
    <property type="match status" value="1"/>
</dbReference>
<dbReference type="PANTHER" id="PTHR33841">
    <property type="entry name" value="DNA METHYLTRANSFERASE YEEA-RELATED"/>
    <property type="match status" value="1"/>
</dbReference>
<evidence type="ECO:0000256" key="3">
    <source>
        <dbReference type="ARBA" id="ARBA00022679"/>
    </source>
</evidence>
<dbReference type="GO" id="GO:0009007">
    <property type="term" value="F:site-specific DNA-methyltransferase (adenine-specific) activity"/>
    <property type="evidence" value="ECO:0007669"/>
    <property type="project" value="UniProtKB-EC"/>
</dbReference>
<keyword evidence="2" id="KW-0489">Methyltransferase</keyword>
<evidence type="ECO:0000259" key="6">
    <source>
        <dbReference type="Pfam" id="PF20465"/>
    </source>
</evidence>
<dbReference type="Pfam" id="PF20466">
    <property type="entry name" value="MmeI_TRD"/>
    <property type="match status" value="1"/>
</dbReference>
<organism evidence="10 11">
    <name type="scientific">Neomicrococcus aestuarii</name>
    <dbReference type="NCBI Taxonomy" id="556325"/>
    <lineage>
        <taxon>Bacteria</taxon>
        <taxon>Bacillati</taxon>
        <taxon>Actinomycetota</taxon>
        <taxon>Actinomycetes</taxon>
        <taxon>Micrococcales</taxon>
        <taxon>Micrococcaceae</taxon>
        <taxon>Neomicrococcus</taxon>
    </lineage>
</organism>
<protein>
    <recommendedName>
        <fullName evidence="1">site-specific DNA-methyltransferase (adenine-specific)</fullName>
        <ecNumber evidence="1">2.1.1.72</ecNumber>
    </recommendedName>
</protein>